<feature type="compositionally biased region" description="Low complexity" evidence="1">
    <location>
        <begin position="23"/>
        <end position="36"/>
    </location>
</feature>
<dbReference type="AlphaFoldDB" id="A0A812KHT0"/>
<evidence type="ECO:0000313" key="2">
    <source>
        <dbReference type="EMBL" id="CAE7227178.1"/>
    </source>
</evidence>
<feature type="compositionally biased region" description="Pro residues" evidence="1">
    <location>
        <begin position="59"/>
        <end position="68"/>
    </location>
</feature>
<feature type="non-terminal residue" evidence="2">
    <location>
        <position position="1"/>
    </location>
</feature>
<evidence type="ECO:0000313" key="3">
    <source>
        <dbReference type="Proteomes" id="UP000601435"/>
    </source>
</evidence>
<gene>
    <name evidence="2" type="ORF">SNEC2469_LOCUS3277</name>
</gene>
<protein>
    <submittedName>
        <fullName evidence="2">Uncharacterized protein</fullName>
    </submittedName>
</protein>
<feature type="region of interest" description="Disordered" evidence="1">
    <location>
        <begin position="1"/>
        <end position="164"/>
    </location>
</feature>
<evidence type="ECO:0000256" key="1">
    <source>
        <dbReference type="SAM" id="MobiDB-lite"/>
    </source>
</evidence>
<dbReference type="Proteomes" id="UP000601435">
    <property type="component" value="Unassembled WGS sequence"/>
</dbReference>
<accession>A0A812KHT0</accession>
<keyword evidence="3" id="KW-1185">Reference proteome</keyword>
<sequence>MASSWSAWPTGAASWPSWPTPKAQALARAAARASSQPQTPYRLRANEAPPRRADDAAPARPPTLPKPQPAQRVAQKEQSQLVHQPALPRKVRPPVSTGPRPVLKPQRGEISAAPVLDPPSVVAASRIMQEAYNSDTDRGETSGEDDDILRWSPPSVGSWESDDERPGFLEAAWQLV</sequence>
<dbReference type="OrthoDB" id="10581185at2759"/>
<organism evidence="2 3">
    <name type="scientific">Symbiodinium necroappetens</name>
    <dbReference type="NCBI Taxonomy" id="1628268"/>
    <lineage>
        <taxon>Eukaryota</taxon>
        <taxon>Sar</taxon>
        <taxon>Alveolata</taxon>
        <taxon>Dinophyceae</taxon>
        <taxon>Suessiales</taxon>
        <taxon>Symbiodiniaceae</taxon>
        <taxon>Symbiodinium</taxon>
    </lineage>
</organism>
<comment type="caution">
    <text evidence="2">The sequence shown here is derived from an EMBL/GenBank/DDBJ whole genome shotgun (WGS) entry which is preliminary data.</text>
</comment>
<dbReference type="EMBL" id="CAJNJA010007645">
    <property type="protein sequence ID" value="CAE7227178.1"/>
    <property type="molecule type" value="Genomic_DNA"/>
</dbReference>
<proteinExistence type="predicted"/>
<name>A0A812KHT0_9DINO</name>
<reference evidence="2" key="1">
    <citation type="submission" date="2021-02" db="EMBL/GenBank/DDBJ databases">
        <authorList>
            <person name="Dougan E. K."/>
            <person name="Rhodes N."/>
            <person name="Thang M."/>
            <person name="Chan C."/>
        </authorList>
    </citation>
    <scope>NUCLEOTIDE SEQUENCE</scope>
</reference>